<sequence length="69" mass="7963">MQNDQVHIRLIVPTRKTATAKSRRVSYEFMLPINADSQKTSHPWSKGRLFIRRRDCVLAAIQRGNEAVV</sequence>
<reference evidence="2" key="1">
    <citation type="submission" date="2022-11" db="UniProtKB">
        <authorList>
            <consortium name="WormBaseParasite"/>
        </authorList>
    </citation>
    <scope>IDENTIFICATION</scope>
</reference>
<dbReference type="AlphaFoldDB" id="A0A914RGY3"/>
<organism evidence="1 2">
    <name type="scientific">Parascaris equorum</name>
    <name type="common">Equine roundworm</name>
    <dbReference type="NCBI Taxonomy" id="6256"/>
    <lineage>
        <taxon>Eukaryota</taxon>
        <taxon>Metazoa</taxon>
        <taxon>Ecdysozoa</taxon>
        <taxon>Nematoda</taxon>
        <taxon>Chromadorea</taxon>
        <taxon>Rhabditida</taxon>
        <taxon>Spirurina</taxon>
        <taxon>Ascaridomorpha</taxon>
        <taxon>Ascaridoidea</taxon>
        <taxon>Ascarididae</taxon>
        <taxon>Parascaris</taxon>
    </lineage>
</organism>
<name>A0A914RGY3_PAREQ</name>
<proteinExistence type="predicted"/>
<keyword evidence="1" id="KW-1185">Reference proteome</keyword>
<dbReference type="Proteomes" id="UP000887564">
    <property type="component" value="Unplaced"/>
</dbReference>
<evidence type="ECO:0000313" key="2">
    <source>
        <dbReference type="WBParaSite" id="PEQ_0000098201-mRNA-1"/>
    </source>
</evidence>
<protein>
    <submittedName>
        <fullName evidence="2">Uncharacterized protein</fullName>
    </submittedName>
</protein>
<dbReference type="WBParaSite" id="PEQ_0000098201-mRNA-1">
    <property type="protein sequence ID" value="PEQ_0000098201-mRNA-1"/>
    <property type="gene ID" value="PEQ_0000098201"/>
</dbReference>
<evidence type="ECO:0000313" key="1">
    <source>
        <dbReference type="Proteomes" id="UP000887564"/>
    </source>
</evidence>
<accession>A0A914RGY3</accession>